<organism evidence="1">
    <name type="scientific">Serratia marcescens SM39</name>
    <dbReference type="NCBI Taxonomy" id="1334564"/>
    <lineage>
        <taxon>Bacteria</taxon>
        <taxon>Pseudomonadati</taxon>
        <taxon>Pseudomonadota</taxon>
        <taxon>Gammaproteobacteria</taxon>
        <taxon>Enterobacterales</taxon>
        <taxon>Yersiniaceae</taxon>
        <taxon>Serratia</taxon>
    </lineage>
</organism>
<dbReference type="SUPFAM" id="SSF47598">
    <property type="entry name" value="Ribbon-helix-helix"/>
    <property type="match status" value="1"/>
</dbReference>
<name>A0AAT9EU45_SERMA</name>
<proteinExistence type="predicted"/>
<dbReference type="AlphaFoldDB" id="A0AAT9EU45"/>
<evidence type="ECO:0008006" key="2">
    <source>
        <dbReference type="Google" id="ProtNLM"/>
    </source>
</evidence>
<dbReference type="RefSeq" id="WP_157902704.1">
    <property type="nucleotide sequence ID" value="NZ_AP013063.1"/>
</dbReference>
<sequence>MQNALHLQALGLRAPPMTRLKDETLSIRTSADIKQLLRQAADRERRSVASMIEVLVINYAKAHGLTPDHSKK</sequence>
<protein>
    <recommendedName>
        <fullName evidence="2">Ribbon-helix-helix protein CopG domain-containing protein</fullName>
    </recommendedName>
</protein>
<accession>A0AAT9EU45</accession>
<dbReference type="GO" id="GO:0006355">
    <property type="term" value="P:regulation of DNA-templated transcription"/>
    <property type="evidence" value="ECO:0007669"/>
    <property type="project" value="InterPro"/>
</dbReference>
<gene>
    <name evidence="1" type="ORF">SM39_3745</name>
</gene>
<dbReference type="EMBL" id="AP013063">
    <property type="protein sequence ID" value="BAO35688.1"/>
    <property type="molecule type" value="Genomic_DNA"/>
</dbReference>
<dbReference type="InterPro" id="IPR010985">
    <property type="entry name" value="Ribbon_hlx_hlx"/>
</dbReference>
<reference evidence="1" key="1">
    <citation type="journal article" date="2014" name="Genome Biol. Evol.">
        <title>Genome evolution and plasticity of Serratia marcescens, an important multidrug-resistant nosocomial pathogen.</title>
        <authorList>
            <person name="Iguchi A."/>
            <person name="Nagaya Y."/>
            <person name="Pradel E."/>
            <person name="Ooka T."/>
            <person name="Ogura Y."/>
            <person name="Katsura K."/>
            <person name="Kurokawa K."/>
            <person name="Oshima K."/>
            <person name="Hattori M."/>
            <person name="Parkhill J."/>
            <person name="Sebaihia M."/>
            <person name="Coulthurst S.J."/>
            <person name="Gotoh N."/>
            <person name="Thomson N.R."/>
            <person name="Ewbank J.J."/>
            <person name="Hayashi T."/>
        </authorList>
    </citation>
    <scope>NUCLEOTIDE SEQUENCE</scope>
    <source>
        <strain evidence="1">SM39</strain>
    </source>
</reference>
<dbReference type="KEGG" id="smar:SM39_3745"/>
<evidence type="ECO:0000313" key="1">
    <source>
        <dbReference type="EMBL" id="BAO35688.1"/>
    </source>
</evidence>